<organism evidence="6 7">
    <name type="scientific">Kluyveromyces dobzhanskii CBS 2104</name>
    <dbReference type="NCBI Taxonomy" id="1427455"/>
    <lineage>
        <taxon>Eukaryota</taxon>
        <taxon>Fungi</taxon>
        <taxon>Dikarya</taxon>
        <taxon>Ascomycota</taxon>
        <taxon>Saccharomycotina</taxon>
        <taxon>Saccharomycetes</taxon>
        <taxon>Saccharomycetales</taxon>
        <taxon>Saccharomycetaceae</taxon>
        <taxon>Kluyveromyces</taxon>
    </lineage>
</organism>
<evidence type="ECO:0000256" key="2">
    <source>
        <dbReference type="ARBA" id="ARBA00022487"/>
    </source>
</evidence>
<keyword evidence="2" id="KW-0719">Serine esterase</keyword>
<comment type="caution">
    <text evidence="6">The sequence shown here is derived from an EMBL/GenBank/DDBJ whole genome shotgun (WGS) entry which is preliminary data.</text>
</comment>
<dbReference type="OrthoDB" id="5954035at2759"/>
<evidence type="ECO:0000256" key="4">
    <source>
        <dbReference type="PIRSR" id="PIRSR005211-1"/>
    </source>
</evidence>
<accession>A0A0A8L800</accession>
<dbReference type="GO" id="GO:0008126">
    <property type="term" value="F:acetylesterase activity"/>
    <property type="evidence" value="ECO:0007669"/>
    <property type="project" value="TreeGrafter"/>
</dbReference>
<keyword evidence="3" id="KW-0378">Hydrolase</keyword>
<dbReference type="InterPro" id="IPR050960">
    <property type="entry name" value="AB_hydrolase_4_sf"/>
</dbReference>
<dbReference type="AlphaFoldDB" id="A0A0A8L800"/>
<evidence type="ECO:0000313" key="6">
    <source>
        <dbReference type="EMBL" id="CDO95176.1"/>
    </source>
</evidence>
<dbReference type="InterPro" id="IPR000952">
    <property type="entry name" value="AB_hydrolase_4_CS"/>
</dbReference>
<dbReference type="InterPro" id="IPR000073">
    <property type="entry name" value="AB_hydrolase_1"/>
</dbReference>
<dbReference type="PROSITE" id="PS01133">
    <property type="entry name" value="UPF0017"/>
    <property type="match status" value="1"/>
</dbReference>
<dbReference type="InterPro" id="IPR012020">
    <property type="entry name" value="ABHD4"/>
</dbReference>
<evidence type="ECO:0000256" key="3">
    <source>
        <dbReference type="ARBA" id="ARBA00022801"/>
    </source>
</evidence>
<evidence type="ECO:0000256" key="1">
    <source>
        <dbReference type="ARBA" id="ARBA00010884"/>
    </source>
</evidence>
<gene>
    <name evidence="6" type="ORF">KLDO_g3423</name>
</gene>
<dbReference type="GO" id="GO:0051793">
    <property type="term" value="P:medium-chain fatty acid catabolic process"/>
    <property type="evidence" value="ECO:0007669"/>
    <property type="project" value="TreeGrafter"/>
</dbReference>
<protein>
    <submittedName>
        <fullName evidence="6">WGS project CCBQ000000000 data, contig 00006</fullName>
    </submittedName>
</protein>
<dbReference type="EMBL" id="CCBQ010000043">
    <property type="protein sequence ID" value="CDO95176.1"/>
    <property type="molecule type" value="Genomic_DNA"/>
</dbReference>
<dbReference type="PIRSF" id="PIRSF005211">
    <property type="entry name" value="Ab_hydro_YheT"/>
    <property type="match status" value="1"/>
</dbReference>
<dbReference type="SUPFAM" id="SSF53474">
    <property type="entry name" value="alpha/beta-Hydrolases"/>
    <property type="match status" value="1"/>
</dbReference>
<dbReference type="Proteomes" id="UP000031516">
    <property type="component" value="Unassembled WGS sequence"/>
</dbReference>
<dbReference type="Pfam" id="PF00561">
    <property type="entry name" value="Abhydrolase_1"/>
    <property type="match status" value="1"/>
</dbReference>
<feature type="domain" description="AB hydrolase-1" evidence="5">
    <location>
        <begin position="162"/>
        <end position="427"/>
    </location>
</feature>
<dbReference type="GO" id="GO:0051792">
    <property type="term" value="P:medium-chain fatty acid biosynthetic process"/>
    <property type="evidence" value="ECO:0007669"/>
    <property type="project" value="TreeGrafter"/>
</dbReference>
<dbReference type="PANTHER" id="PTHR10794">
    <property type="entry name" value="ABHYDROLASE DOMAIN-CONTAINING PROTEIN"/>
    <property type="match status" value="1"/>
</dbReference>
<sequence>MVNLLFNPFHWGYNGTVTQHIGKRGTVKLQKKDGSEAQFDELISREVVGLKNGARFQLNPLIFTGILQTMYLAGGDFSKKFSVFYGRELFELSDHGIASVDWVRNDWKTSYELDPSTGKYNKEKIIEDGKKTHPEGWPRLHPRTRYMDEEEKETLLNDTSKPLIIVMHGLAGGSHEPIIRSLNEKLSTISDGKFQVAVLNTRGCARTKVVSPKLFYAFFTEDLHELIEREHKRDPNRKIYAVGFSFGATMLANYLGEQGSNCLLSGSALLCNPWDLTSSANKMRYDFWSSRLFSKSITQFLVRTIEVNMNQIEWKGGEKPDVVSPEHYSNYSFTRENLKKAKNFTDPSQFDDIFTSKAVGFEDAWDYYRTGSSINRLPNINVPTLIINSKDDPVIGDACIPVKEAEENPHVLLIETDIGGHLAYLDKNYDSWATIQIAKYFDTLETMVK</sequence>
<dbReference type="GO" id="GO:0047372">
    <property type="term" value="F:monoacylglycerol lipase activity"/>
    <property type="evidence" value="ECO:0007669"/>
    <property type="project" value="TreeGrafter"/>
</dbReference>
<dbReference type="InterPro" id="IPR029058">
    <property type="entry name" value="AB_hydrolase_fold"/>
</dbReference>
<evidence type="ECO:0000259" key="5">
    <source>
        <dbReference type="Pfam" id="PF00561"/>
    </source>
</evidence>
<dbReference type="PANTHER" id="PTHR10794:SF44">
    <property type="entry name" value="MEDIUM-CHAIN FATTY ACID ETHYL ESTER SYNTHASE_ESTERASE 1-RELATED"/>
    <property type="match status" value="1"/>
</dbReference>
<feature type="active site" description="Charge relay system" evidence="4">
    <location>
        <position position="392"/>
    </location>
</feature>
<evidence type="ECO:0000313" key="7">
    <source>
        <dbReference type="Proteomes" id="UP000031516"/>
    </source>
</evidence>
<reference evidence="6 7" key="1">
    <citation type="submission" date="2014-03" db="EMBL/GenBank/DDBJ databases">
        <title>The genome of Kluyveromyces dobzhanskii.</title>
        <authorList>
            <person name="Nystedt B."/>
            <person name="Astrom S."/>
        </authorList>
    </citation>
    <scope>NUCLEOTIDE SEQUENCE [LARGE SCALE GENOMIC DNA]</scope>
    <source>
        <strain evidence="6 7">CBS 2104</strain>
    </source>
</reference>
<feature type="active site" description="Charge relay system" evidence="4">
    <location>
        <position position="245"/>
    </location>
</feature>
<name>A0A0A8L800_9SACH</name>
<feature type="active site" description="Charge relay system" evidence="4">
    <location>
        <position position="421"/>
    </location>
</feature>
<proteinExistence type="inferred from homology"/>
<dbReference type="Gene3D" id="3.40.50.1820">
    <property type="entry name" value="alpha/beta hydrolase"/>
    <property type="match status" value="1"/>
</dbReference>
<comment type="similarity">
    <text evidence="1">Belongs to the AB hydrolase superfamily. AB hydrolase 4 family.</text>
</comment>
<keyword evidence="7" id="KW-1185">Reference proteome</keyword>